<comment type="caution">
    <text evidence="2">The sequence shown here is derived from an EMBL/GenBank/DDBJ whole genome shotgun (WGS) entry which is preliminary data.</text>
</comment>
<feature type="compositionally biased region" description="Pro residues" evidence="1">
    <location>
        <begin position="18"/>
        <end position="28"/>
    </location>
</feature>
<accession>A0A9P6KG68</accession>
<dbReference type="Proteomes" id="UP000780801">
    <property type="component" value="Unassembled WGS sequence"/>
</dbReference>
<feature type="compositionally biased region" description="Low complexity" evidence="1">
    <location>
        <begin position="38"/>
        <end position="55"/>
    </location>
</feature>
<reference evidence="2" key="1">
    <citation type="journal article" date="2020" name="Fungal Divers.">
        <title>Resolving the Mortierellaceae phylogeny through synthesis of multi-gene phylogenetics and phylogenomics.</title>
        <authorList>
            <person name="Vandepol N."/>
            <person name="Liber J."/>
            <person name="Desiro A."/>
            <person name="Na H."/>
            <person name="Kennedy M."/>
            <person name="Barry K."/>
            <person name="Grigoriev I.V."/>
            <person name="Miller A.N."/>
            <person name="O'Donnell K."/>
            <person name="Stajich J.E."/>
            <person name="Bonito G."/>
        </authorList>
    </citation>
    <scope>NUCLEOTIDE SEQUENCE</scope>
    <source>
        <strain evidence="2">KOD1015</strain>
    </source>
</reference>
<organism evidence="2 3">
    <name type="scientific">Lunasporangiospora selenospora</name>
    <dbReference type="NCBI Taxonomy" id="979761"/>
    <lineage>
        <taxon>Eukaryota</taxon>
        <taxon>Fungi</taxon>
        <taxon>Fungi incertae sedis</taxon>
        <taxon>Mucoromycota</taxon>
        <taxon>Mortierellomycotina</taxon>
        <taxon>Mortierellomycetes</taxon>
        <taxon>Mortierellales</taxon>
        <taxon>Mortierellaceae</taxon>
        <taxon>Lunasporangiospora</taxon>
    </lineage>
</organism>
<sequence length="156" mass="16552">MHHQPLSKQQQQHLNLPSTPPCNVPTPPASSSVHHKPSAASSPRAASYSAQRYRPGQSPTSRPTNIESGRSPRTSSSTSAGSAIPSEPPFVAYSHQRHPQPQPSSSSSSASSRSSWTSSASYKTFKTGSPSRRQSQRSQIEVNGLAPAAPTETPNV</sequence>
<feature type="compositionally biased region" description="Polar residues" evidence="1">
    <location>
        <begin position="1"/>
        <end position="16"/>
    </location>
</feature>
<protein>
    <submittedName>
        <fullName evidence="2">Uncharacterized protein</fullName>
    </submittedName>
</protein>
<dbReference type="EMBL" id="JAABOA010000607">
    <property type="protein sequence ID" value="KAF9583736.1"/>
    <property type="molecule type" value="Genomic_DNA"/>
</dbReference>
<feature type="non-terminal residue" evidence="2">
    <location>
        <position position="156"/>
    </location>
</feature>
<feature type="compositionally biased region" description="Low complexity" evidence="1">
    <location>
        <begin position="104"/>
        <end position="121"/>
    </location>
</feature>
<gene>
    <name evidence="2" type="ORF">BGW38_008702</name>
</gene>
<feature type="compositionally biased region" description="Low complexity" evidence="1">
    <location>
        <begin position="66"/>
        <end position="85"/>
    </location>
</feature>
<evidence type="ECO:0000313" key="2">
    <source>
        <dbReference type="EMBL" id="KAF9583736.1"/>
    </source>
</evidence>
<feature type="region of interest" description="Disordered" evidence="1">
    <location>
        <begin position="1"/>
        <end position="156"/>
    </location>
</feature>
<name>A0A9P6KG68_9FUNG</name>
<keyword evidence="3" id="KW-1185">Reference proteome</keyword>
<proteinExistence type="predicted"/>
<evidence type="ECO:0000313" key="3">
    <source>
        <dbReference type="Proteomes" id="UP000780801"/>
    </source>
</evidence>
<dbReference type="AlphaFoldDB" id="A0A9P6KG68"/>
<evidence type="ECO:0000256" key="1">
    <source>
        <dbReference type="SAM" id="MobiDB-lite"/>
    </source>
</evidence>